<keyword evidence="4" id="KW-1185">Reference proteome</keyword>
<comment type="caution">
    <text evidence="3">The sequence shown here is derived from an EMBL/GenBank/DDBJ whole genome shotgun (WGS) entry which is preliminary data.</text>
</comment>
<feature type="chain" id="PRO_5046398717" evidence="1">
    <location>
        <begin position="29"/>
        <end position="269"/>
    </location>
</feature>
<dbReference type="PROSITE" id="PS51257">
    <property type="entry name" value="PROKAR_LIPOPROTEIN"/>
    <property type="match status" value="1"/>
</dbReference>
<name>A0ABV6B8Q0_9GAMM</name>
<keyword evidence="3" id="KW-0378">Hydrolase</keyword>
<dbReference type="Proteomes" id="UP001589813">
    <property type="component" value="Unassembled WGS sequence"/>
</dbReference>
<dbReference type="EMBL" id="JBHLXP010000001">
    <property type="protein sequence ID" value="MFC0047239.1"/>
    <property type="molecule type" value="Genomic_DNA"/>
</dbReference>
<evidence type="ECO:0000313" key="4">
    <source>
        <dbReference type="Proteomes" id="UP001589813"/>
    </source>
</evidence>
<gene>
    <name evidence="3" type="ORF">ACFFJP_02915</name>
</gene>
<evidence type="ECO:0000313" key="3">
    <source>
        <dbReference type="EMBL" id="MFC0047239.1"/>
    </source>
</evidence>
<sequence>MQMKILRRITVVALSIWLSACGSGSTSAPDVVVPPEPTDPPFSNAKVSCGGFKVKLSQTLPWAVSPPSDWVVMGSSSAFGAGASVPEKSWVGLLKKSTVAATATIHNIARGGDLTYQALSSACVVSSDRPKTAPEHNFEKALEYKPDLVILSYPSNDIAVGYSVTEAAANLLLLRWQFAQKNIPVLMLSAQPRNIAKEQQAKLLELDSILRPLVGACYVDVYQQLVDAEGNLAAKYNAGDGVHLTDAGHQIVFDAVMQRISSRQCVSVN</sequence>
<dbReference type="GO" id="GO:0016787">
    <property type="term" value="F:hydrolase activity"/>
    <property type="evidence" value="ECO:0007669"/>
    <property type="project" value="UniProtKB-KW"/>
</dbReference>
<dbReference type="RefSeq" id="WP_377240323.1">
    <property type="nucleotide sequence ID" value="NZ_JBHLXP010000001.1"/>
</dbReference>
<dbReference type="Pfam" id="PF13472">
    <property type="entry name" value="Lipase_GDSL_2"/>
    <property type="match status" value="1"/>
</dbReference>
<dbReference type="InterPro" id="IPR036514">
    <property type="entry name" value="SGNH_hydro_sf"/>
</dbReference>
<organism evidence="3 4">
    <name type="scientific">Rheinheimera tilapiae</name>
    <dbReference type="NCBI Taxonomy" id="875043"/>
    <lineage>
        <taxon>Bacteria</taxon>
        <taxon>Pseudomonadati</taxon>
        <taxon>Pseudomonadota</taxon>
        <taxon>Gammaproteobacteria</taxon>
        <taxon>Chromatiales</taxon>
        <taxon>Chromatiaceae</taxon>
        <taxon>Rheinheimera</taxon>
    </lineage>
</organism>
<dbReference type="Gene3D" id="3.40.50.1110">
    <property type="entry name" value="SGNH hydrolase"/>
    <property type="match status" value="1"/>
</dbReference>
<keyword evidence="1" id="KW-0732">Signal</keyword>
<feature type="signal peptide" evidence="1">
    <location>
        <begin position="1"/>
        <end position="28"/>
    </location>
</feature>
<dbReference type="InterPro" id="IPR013830">
    <property type="entry name" value="SGNH_hydro"/>
</dbReference>
<accession>A0ABV6B8Q0</accession>
<reference evidence="3 4" key="1">
    <citation type="submission" date="2024-09" db="EMBL/GenBank/DDBJ databases">
        <authorList>
            <person name="Sun Q."/>
            <person name="Mori K."/>
        </authorList>
    </citation>
    <scope>NUCLEOTIDE SEQUENCE [LARGE SCALE GENOMIC DNA]</scope>
    <source>
        <strain evidence="3 4">KCTC 23315</strain>
    </source>
</reference>
<protein>
    <submittedName>
        <fullName evidence="3">SGNH/GDSL hydrolase family protein</fullName>
    </submittedName>
</protein>
<dbReference type="SUPFAM" id="SSF52266">
    <property type="entry name" value="SGNH hydrolase"/>
    <property type="match status" value="1"/>
</dbReference>
<evidence type="ECO:0000256" key="1">
    <source>
        <dbReference type="SAM" id="SignalP"/>
    </source>
</evidence>
<feature type="domain" description="SGNH hydrolase-type esterase" evidence="2">
    <location>
        <begin position="73"/>
        <end position="251"/>
    </location>
</feature>
<evidence type="ECO:0000259" key="2">
    <source>
        <dbReference type="Pfam" id="PF13472"/>
    </source>
</evidence>
<dbReference type="CDD" id="cd00229">
    <property type="entry name" value="SGNH_hydrolase"/>
    <property type="match status" value="1"/>
</dbReference>
<proteinExistence type="predicted"/>